<protein>
    <submittedName>
        <fullName evidence="1">Uncharacterized protein</fullName>
    </submittedName>
</protein>
<comment type="caution">
    <text evidence="1">The sequence shown here is derived from an EMBL/GenBank/DDBJ whole genome shotgun (WGS) entry which is preliminary data.</text>
</comment>
<proteinExistence type="predicted"/>
<evidence type="ECO:0000313" key="2">
    <source>
        <dbReference type="Proteomes" id="UP000289216"/>
    </source>
</evidence>
<organism evidence="1 2">
    <name type="scientific">Fusobacterium necrophorum</name>
    <dbReference type="NCBI Taxonomy" id="859"/>
    <lineage>
        <taxon>Bacteria</taxon>
        <taxon>Fusobacteriati</taxon>
        <taxon>Fusobacteriota</taxon>
        <taxon>Fusobacteriia</taxon>
        <taxon>Fusobacteriales</taxon>
        <taxon>Fusobacteriaceae</taxon>
        <taxon>Fusobacterium</taxon>
    </lineage>
</organism>
<sequence length="68" mass="8504">MSEYYWRIKVIDGEIIYKGEKYTQILLKEFFYTKQDALRALERVKKMYSNKKIFFEHNIRGKWVLYEI</sequence>
<dbReference type="InterPro" id="IPR036913">
    <property type="entry name" value="YegP-like_sf"/>
</dbReference>
<evidence type="ECO:0000313" key="1">
    <source>
        <dbReference type="EMBL" id="RXZ68981.1"/>
    </source>
</evidence>
<accession>A0A4Q2KZ94</accession>
<dbReference type="EMBL" id="SBAP01000020">
    <property type="protein sequence ID" value="RXZ68981.1"/>
    <property type="molecule type" value="Genomic_DNA"/>
</dbReference>
<gene>
    <name evidence="1" type="ORF">EPT53_08185</name>
</gene>
<dbReference type="Proteomes" id="UP000289216">
    <property type="component" value="Unassembled WGS sequence"/>
</dbReference>
<dbReference type="SUPFAM" id="SSF160113">
    <property type="entry name" value="YegP-like"/>
    <property type="match status" value="1"/>
</dbReference>
<name>A0A4Q2KZ94_9FUSO</name>
<dbReference type="Gene3D" id="3.30.160.160">
    <property type="entry name" value="YegP-like"/>
    <property type="match status" value="1"/>
</dbReference>
<dbReference type="AlphaFoldDB" id="A0A4Q2KZ94"/>
<reference evidence="1 2" key="1">
    <citation type="submission" date="2019-01" db="EMBL/GenBank/DDBJ databases">
        <title>Fusobacterium necrophorum Isolated From the Uterus of Dairy Cows.</title>
        <authorList>
            <person name="Francis A.M."/>
        </authorList>
    </citation>
    <scope>NUCLEOTIDE SEQUENCE [LARGE SCALE GENOMIC DNA]</scope>
    <source>
        <strain evidence="1 2">KG35</strain>
    </source>
</reference>